<reference evidence="9 10" key="1">
    <citation type="submission" date="2014-10" db="EMBL/GenBank/DDBJ databases">
        <title>Draft genome of the hookworm Ancylostoma caninum.</title>
        <authorList>
            <person name="Mitreva M."/>
        </authorList>
    </citation>
    <scope>NUCLEOTIDE SEQUENCE [LARGE SCALE GENOMIC DNA]</scope>
    <source>
        <strain evidence="9 10">Baltimore</strain>
    </source>
</reference>
<gene>
    <name evidence="9" type="ORF">ANCCAN_06912</name>
</gene>
<evidence type="ECO:0000256" key="5">
    <source>
        <dbReference type="ARBA" id="ARBA00022729"/>
    </source>
</evidence>
<dbReference type="EC" id="2.4.1.17" evidence="2"/>
<keyword evidence="3" id="KW-0328">Glycosyltransferase</keyword>
<keyword evidence="7" id="KW-1133">Transmembrane helix</keyword>
<evidence type="ECO:0000256" key="6">
    <source>
        <dbReference type="ARBA" id="ARBA00047475"/>
    </source>
</evidence>
<comment type="catalytic activity">
    <reaction evidence="6">
        <text>glucuronate acceptor + UDP-alpha-D-glucuronate = acceptor beta-D-glucuronoside + UDP + H(+)</text>
        <dbReference type="Rhea" id="RHEA:21032"/>
        <dbReference type="ChEBI" id="CHEBI:15378"/>
        <dbReference type="ChEBI" id="CHEBI:58052"/>
        <dbReference type="ChEBI" id="CHEBI:58223"/>
        <dbReference type="ChEBI" id="CHEBI:132367"/>
        <dbReference type="ChEBI" id="CHEBI:132368"/>
        <dbReference type="EC" id="2.4.1.17"/>
    </reaction>
</comment>
<feature type="chain" id="PRO_5016942434" description="glucuronosyltransferase" evidence="8">
    <location>
        <begin position="17"/>
        <end position="582"/>
    </location>
</feature>
<feature type="transmembrane region" description="Helical" evidence="7">
    <location>
        <begin position="562"/>
        <end position="580"/>
    </location>
</feature>
<dbReference type="Pfam" id="PF00201">
    <property type="entry name" value="UDPGT"/>
    <property type="match status" value="1"/>
</dbReference>
<accession>A0A368GRS5</accession>
<dbReference type="EMBL" id="JOJR01000068">
    <property type="protein sequence ID" value="RCN47081.1"/>
    <property type="molecule type" value="Genomic_DNA"/>
</dbReference>
<evidence type="ECO:0000256" key="7">
    <source>
        <dbReference type="SAM" id="Phobius"/>
    </source>
</evidence>
<proteinExistence type="inferred from homology"/>
<dbReference type="SUPFAM" id="SSF53756">
    <property type="entry name" value="UDP-Glycosyltransferase/glycogen phosphorylase"/>
    <property type="match status" value="1"/>
</dbReference>
<dbReference type="OrthoDB" id="5835829at2759"/>
<dbReference type="CDD" id="cd03784">
    <property type="entry name" value="GT1_Gtf-like"/>
    <property type="match status" value="1"/>
</dbReference>
<evidence type="ECO:0000313" key="10">
    <source>
        <dbReference type="Proteomes" id="UP000252519"/>
    </source>
</evidence>
<dbReference type="FunFam" id="3.40.50.2000:FF:000021">
    <property type="entry name" value="UDP-glucuronosyltransferase"/>
    <property type="match status" value="1"/>
</dbReference>
<dbReference type="STRING" id="29170.A0A368GRS5"/>
<name>A0A368GRS5_ANCCA</name>
<keyword evidence="10" id="KW-1185">Reference proteome</keyword>
<dbReference type="GO" id="GO:0015020">
    <property type="term" value="F:glucuronosyltransferase activity"/>
    <property type="evidence" value="ECO:0007669"/>
    <property type="project" value="UniProtKB-EC"/>
</dbReference>
<dbReference type="Proteomes" id="UP000252519">
    <property type="component" value="Unassembled WGS sequence"/>
</dbReference>
<dbReference type="AlphaFoldDB" id="A0A368GRS5"/>
<comment type="caution">
    <text evidence="9">The sequence shown here is derived from an EMBL/GenBank/DDBJ whole genome shotgun (WGS) entry which is preliminary data.</text>
</comment>
<sequence>MRVAILLAAVVSIVHSAKVLLMPSTLYPMHGYTMKYLADELARRKHDVTWLEYGPTQSKIALMKGVKRIYWPVQFDDQTLSDIFVHRNHSSHSEVRLMHEGCHPPRRRRRHSALGEGVTDAEHSVPYARSKIALMKGVKRIYWPVQFDDQTLSDIFVHRNHSSHSEIWNPDFELPNEQTTAWLASVRLCDRLLAKNKGKFDDLVRERFDTIVVDDLYNPCGLLQVALKGSVYIYWSMTSLRTESAWANQSPSPPSYLPVPGTKYVQQALVGSMREVRLINFFRLTDDLTFMERTFNLISYFRALYIHHHVVLPRIDAVFQKHYPGVATAFDIERNASINFVNNPPIFDFARPYMPRVNFVGGLHCRNATALGGALNDFVKGASDDDGFVLITSGFTAHWEKASQWVKDVYLGAFRAQPKVRFVWQYDGEPIKHLPPNVFTQSWLPQQDLLGHPKCRTHISHGGINSVIESVWHGVPTIGIPLTVAAHDNLLRISARGAGLLITKSELTQDKLVWALKEIRKKTYKEEMLVFQDMLRDVPYSELTHAAFWVEFIERHQEVRVLLAYNCLVVYMYILINITLRQ</sequence>
<evidence type="ECO:0000256" key="1">
    <source>
        <dbReference type="ARBA" id="ARBA00009995"/>
    </source>
</evidence>
<dbReference type="PANTHER" id="PTHR48043:SF5">
    <property type="entry name" value="UDP-GLUCURONOSYLTRANSFERASE UGT-58-RELATED"/>
    <property type="match status" value="1"/>
</dbReference>
<comment type="similarity">
    <text evidence="1">Belongs to the UDP-glycosyltransferase family.</text>
</comment>
<evidence type="ECO:0000313" key="9">
    <source>
        <dbReference type="EMBL" id="RCN47081.1"/>
    </source>
</evidence>
<keyword evidence="7" id="KW-0472">Membrane</keyword>
<protein>
    <recommendedName>
        <fullName evidence="2">glucuronosyltransferase</fullName>
        <ecNumber evidence="2">2.4.1.17</ecNumber>
    </recommendedName>
</protein>
<evidence type="ECO:0000256" key="3">
    <source>
        <dbReference type="ARBA" id="ARBA00022676"/>
    </source>
</evidence>
<keyword evidence="4 9" id="KW-0808">Transferase</keyword>
<dbReference type="InterPro" id="IPR002213">
    <property type="entry name" value="UDP_glucos_trans"/>
</dbReference>
<evidence type="ECO:0000256" key="8">
    <source>
        <dbReference type="SAM" id="SignalP"/>
    </source>
</evidence>
<keyword evidence="5 8" id="KW-0732">Signal</keyword>
<feature type="signal peptide" evidence="8">
    <location>
        <begin position="1"/>
        <end position="16"/>
    </location>
</feature>
<dbReference type="PANTHER" id="PTHR48043">
    <property type="entry name" value="EG:EG0003.4 PROTEIN-RELATED"/>
    <property type="match status" value="1"/>
</dbReference>
<dbReference type="InterPro" id="IPR050271">
    <property type="entry name" value="UDP-glycosyltransferase"/>
</dbReference>
<dbReference type="Gene3D" id="3.40.50.2000">
    <property type="entry name" value="Glycogen Phosphorylase B"/>
    <property type="match status" value="1"/>
</dbReference>
<organism evidence="9 10">
    <name type="scientific">Ancylostoma caninum</name>
    <name type="common">Dog hookworm</name>
    <dbReference type="NCBI Taxonomy" id="29170"/>
    <lineage>
        <taxon>Eukaryota</taxon>
        <taxon>Metazoa</taxon>
        <taxon>Ecdysozoa</taxon>
        <taxon>Nematoda</taxon>
        <taxon>Chromadorea</taxon>
        <taxon>Rhabditida</taxon>
        <taxon>Rhabditina</taxon>
        <taxon>Rhabditomorpha</taxon>
        <taxon>Strongyloidea</taxon>
        <taxon>Ancylostomatidae</taxon>
        <taxon>Ancylostomatinae</taxon>
        <taxon>Ancylostoma</taxon>
    </lineage>
</organism>
<keyword evidence="7" id="KW-0812">Transmembrane</keyword>
<evidence type="ECO:0000256" key="2">
    <source>
        <dbReference type="ARBA" id="ARBA00012544"/>
    </source>
</evidence>
<evidence type="ECO:0000256" key="4">
    <source>
        <dbReference type="ARBA" id="ARBA00022679"/>
    </source>
</evidence>